<proteinExistence type="predicted"/>
<dbReference type="InterPro" id="IPR006083">
    <property type="entry name" value="PRK/URK"/>
</dbReference>
<keyword evidence="2" id="KW-0808">Transferase</keyword>
<dbReference type="GO" id="GO:0005524">
    <property type="term" value="F:ATP binding"/>
    <property type="evidence" value="ECO:0007669"/>
    <property type="project" value="InterPro"/>
</dbReference>
<dbReference type="PRINTS" id="PR00988">
    <property type="entry name" value="URIDINKINASE"/>
</dbReference>
<gene>
    <name evidence="2" type="ORF">UX09_C0036G0013</name>
</gene>
<evidence type="ECO:0000313" key="3">
    <source>
        <dbReference type="Proteomes" id="UP000034354"/>
    </source>
</evidence>
<keyword evidence="2" id="KW-0418">Kinase</keyword>
<reference evidence="2 3" key="1">
    <citation type="journal article" date="2015" name="Nature">
        <title>rRNA introns, odd ribosomes, and small enigmatic genomes across a large radiation of phyla.</title>
        <authorList>
            <person name="Brown C.T."/>
            <person name="Hug L.A."/>
            <person name="Thomas B.C."/>
            <person name="Sharon I."/>
            <person name="Castelle C.J."/>
            <person name="Singh A."/>
            <person name="Wilkins M.J."/>
            <person name="Williams K.H."/>
            <person name="Banfield J.F."/>
        </authorList>
    </citation>
    <scope>NUCLEOTIDE SEQUENCE [LARGE SCALE GENOMIC DNA]</scope>
</reference>
<organism evidence="2 3">
    <name type="scientific">Candidatus Uhrbacteria bacterium GW2011_GWE2_45_35</name>
    <dbReference type="NCBI Taxonomy" id="1618993"/>
    <lineage>
        <taxon>Bacteria</taxon>
        <taxon>Candidatus Uhriibacteriota</taxon>
    </lineage>
</organism>
<sequence>MTPFLIGLSGISGAGKSTLVEHLERQGGIKRFRFDAYYKDEFECPKIGERAHWDLPESLHLDQAYEALCELKQGNEIWLPLYSRKENKRVGRTIYDPAPIIFVEGLMLFSDKRIRELFDLRLWLEVSEEEALRRRLLRQPDYDVEYHWRVAAPSAREFSVPYRSAAHTIIDGSGPFPDVADQTDKILHQYLKI</sequence>
<feature type="domain" description="Phosphoribulokinase/uridine kinase" evidence="1">
    <location>
        <begin position="5"/>
        <end position="139"/>
    </location>
</feature>
<dbReference type="Pfam" id="PF00485">
    <property type="entry name" value="PRK"/>
    <property type="match status" value="1"/>
</dbReference>
<protein>
    <submittedName>
        <fullName evidence="2">Uridine kinase</fullName>
    </submittedName>
</protein>
<dbReference type="Proteomes" id="UP000034354">
    <property type="component" value="Unassembled WGS sequence"/>
</dbReference>
<dbReference type="Gene3D" id="3.40.50.300">
    <property type="entry name" value="P-loop containing nucleotide triphosphate hydrolases"/>
    <property type="match status" value="1"/>
</dbReference>
<dbReference type="PANTHER" id="PTHR10285">
    <property type="entry name" value="URIDINE KINASE"/>
    <property type="match status" value="1"/>
</dbReference>
<evidence type="ECO:0000259" key="1">
    <source>
        <dbReference type="Pfam" id="PF00485"/>
    </source>
</evidence>
<comment type="caution">
    <text evidence="2">The sequence shown here is derived from an EMBL/GenBank/DDBJ whole genome shotgun (WGS) entry which is preliminary data.</text>
</comment>
<name>A0A0G1MFJ8_9BACT</name>
<dbReference type="GO" id="GO:0016301">
    <property type="term" value="F:kinase activity"/>
    <property type="evidence" value="ECO:0007669"/>
    <property type="project" value="UniProtKB-KW"/>
</dbReference>
<dbReference type="EMBL" id="LCKW01000036">
    <property type="protein sequence ID" value="KKU07034.1"/>
    <property type="molecule type" value="Genomic_DNA"/>
</dbReference>
<dbReference type="SUPFAM" id="SSF52540">
    <property type="entry name" value="P-loop containing nucleoside triphosphate hydrolases"/>
    <property type="match status" value="1"/>
</dbReference>
<evidence type="ECO:0000313" key="2">
    <source>
        <dbReference type="EMBL" id="KKU07034.1"/>
    </source>
</evidence>
<accession>A0A0G1MFJ8</accession>
<dbReference type="AlphaFoldDB" id="A0A0G1MFJ8"/>
<dbReference type="STRING" id="1618993.UX09_C0036G0013"/>
<dbReference type="InterPro" id="IPR027417">
    <property type="entry name" value="P-loop_NTPase"/>
</dbReference>